<name>A0A5C9A3C9_9GAMM</name>
<keyword evidence="3" id="KW-1185">Reference proteome</keyword>
<protein>
    <recommendedName>
        <fullName evidence="4">DUF4426 domain-containing protein</fullName>
    </recommendedName>
</protein>
<sequence>MAIRFRYLGLSVLAATLGAQGVLAETVTKQTDWMELVKGYKGKQMGAELRDIESEDTFGGRKITIAIPKTSMSDPGMMEEVRVVGHRPEETEFEFPLEFRHEWVDDYDNDYYGLVLYLGKDANVPIRLYMESNTGFAR</sequence>
<evidence type="ECO:0000313" key="3">
    <source>
        <dbReference type="Proteomes" id="UP000321039"/>
    </source>
</evidence>
<organism evidence="2 3">
    <name type="scientific">Parahaliea maris</name>
    <dbReference type="NCBI Taxonomy" id="2716870"/>
    <lineage>
        <taxon>Bacteria</taxon>
        <taxon>Pseudomonadati</taxon>
        <taxon>Pseudomonadota</taxon>
        <taxon>Gammaproteobacteria</taxon>
        <taxon>Cellvibrionales</taxon>
        <taxon>Halieaceae</taxon>
        <taxon>Parahaliea</taxon>
    </lineage>
</organism>
<evidence type="ECO:0000256" key="1">
    <source>
        <dbReference type="SAM" id="SignalP"/>
    </source>
</evidence>
<dbReference type="AlphaFoldDB" id="A0A5C9A3C9"/>
<dbReference type="EMBL" id="VRZA01000002">
    <property type="protein sequence ID" value="TXS95268.1"/>
    <property type="molecule type" value="Genomic_DNA"/>
</dbReference>
<reference evidence="2 3" key="1">
    <citation type="submission" date="2019-08" db="EMBL/GenBank/DDBJ databases">
        <title>Parahaliea maris sp. nov., isolated from the surface seawater.</title>
        <authorList>
            <person name="Liu Y."/>
        </authorList>
    </citation>
    <scope>NUCLEOTIDE SEQUENCE [LARGE SCALE GENOMIC DNA]</scope>
    <source>
        <strain evidence="2 3">HSLHS9</strain>
    </source>
</reference>
<proteinExistence type="predicted"/>
<feature type="signal peptide" evidence="1">
    <location>
        <begin position="1"/>
        <end position="24"/>
    </location>
</feature>
<feature type="chain" id="PRO_5022887370" description="DUF4426 domain-containing protein" evidence="1">
    <location>
        <begin position="25"/>
        <end position="138"/>
    </location>
</feature>
<evidence type="ECO:0000313" key="2">
    <source>
        <dbReference type="EMBL" id="TXS95268.1"/>
    </source>
</evidence>
<comment type="caution">
    <text evidence="2">The sequence shown here is derived from an EMBL/GenBank/DDBJ whole genome shotgun (WGS) entry which is preliminary data.</text>
</comment>
<accession>A0A5C9A3C9</accession>
<evidence type="ECO:0008006" key="4">
    <source>
        <dbReference type="Google" id="ProtNLM"/>
    </source>
</evidence>
<keyword evidence="1" id="KW-0732">Signal</keyword>
<dbReference type="Proteomes" id="UP000321039">
    <property type="component" value="Unassembled WGS sequence"/>
</dbReference>
<gene>
    <name evidence="2" type="ORF">FV139_05055</name>
</gene>